<keyword evidence="3" id="KW-1185">Reference proteome</keyword>
<feature type="signal peptide" evidence="1">
    <location>
        <begin position="1"/>
        <end position="33"/>
    </location>
</feature>
<protein>
    <submittedName>
        <fullName evidence="2">Uncharacterized protein</fullName>
    </submittedName>
</protein>
<feature type="chain" id="PRO_5026838184" evidence="1">
    <location>
        <begin position="34"/>
        <end position="158"/>
    </location>
</feature>
<accession>A0A6M0RRE0</accession>
<sequence>MAYLSVHPRCPKFVKSALVFLGATLLSSASALASPLSNAPLVDGVYLYGQQPAAAQPGSVYMVFEVTGDRTVGAFYMPSSSFDCFHGDISATRLDLMVVDSYEQTSHPYSLAVETQPTLAAGGAAPEFGIDGFTRINTLSELDERILETCHADQAGVI</sequence>
<keyword evidence="1" id="KW-0732">Signal</keyword>
<proteinExistence type="predicted"/>
<name>A0A6M0RRE0_9CYAN</name>
<gene>
    <name evidence="2" type="ORF">DXZ20_22495</name>
</gene>
<comment type="caution">
    <text evidence="2">The sequence shown here is derived from an EMBL/GenBank/DDBJ whole genome shotgun (WGS) entry which is preliminary data.</text>
</comment>
<evidence type="ECO:0000313" key="2">
    <source>
        <dbReference type="EMBL" id="NEZ58363.1"/>
    </source>
</evidence>
<evidence type="ECO:0000313" key="3">
    <source>
        <dbReference type="Proteomes" id="UP000481033"/>
    </source>
</evidence>
<dbReference type="EMBL" id="QXHD01000004">
    <property type="protein sequence ID" value="NEZ58363.1"/>
    <property type="molecule type" value="Genomic_DNA"/>
</dbReference>
<organism evidence="2 3">
    <name type="scientific">Adonisia turfae CCMR0081</name>
    <dbReference type="NCBI Taxonomy" id="2292702"/>
    <lineage>
        <taxon>Bacteria</taxon>
        <taxon>Bacillati</taxon>
        <taxon>Cyanobacteriota</taxon>
        <taxon>Adonisia</taxon>
        <taxon>Adonisia turfae</taxon>
    </lineage>
</organism>
<reference evidence="2 3" key="1">
    <citation type="journal article" date="2020" name="Microb. Ecol.">
        <title>Ecogenomics of the Marine Benthic Filamentous Cyanobacterium Adonisia.</title>
        <authorList>
            <person name="Walter J.M."/>
            <person name="Coutinho F.H."/>
            <person name="Leomil L."/>
            <person name="Hargreaves P.I."/>
            <person name="Campeao M.E."/>
            <person name="Vieira V.V."/>
            <person name="Silva B.S."/>
            <person name="Fistarol G.O."/>
            <person name="Salomon P.S."/>
            <person name="Sawabe T."/>
            <person name="Mino S."/>
            <person name="Hosokawa M."/>
            <person name="Miyashita H."/>
            <person name="Maruyama F."/>
            <person name="van Verk M.C."/>
            <person name="Dutilh B.E."/>
            <person name="Thompson C.C."/>
            <person name="Thompson F.L."/>
        </authorList>
    </citation>
    <scope>NUCLEOTIDE SEQUENCE [LARGE SCALE GENOMIC DNA]</scope>
    <source>
        <strain evidence="2 3">CCMR0081</strain>
    </source>
</reference>
<evidence type="ECO:0000256" key="1">
    <source>
        <dbReference type="SAM" id="SignalP"/>
    </source>
</evidence>
<dbReference type="Proteomes" id="UP000481033">
    <property type="component" value="Unassembled WGS sequence"/>
</dbReference>
<dbReference type="AlphaFoldDB" id="A0A6M0RRE0"/>